<evidence type="ECO:0000256" key="1">
    <source>
        <dbReference type="SAM" id="MobiDB-lite"/>
    </source>
</evidence>
<dbReference type="STRING" id="3750.A0A498IV94"/>
<protein>
    <submittedName>
        <fullName evidence="2">Uncharacterized protein</fullName>
    </submittedName>
</protein>
<name>A0A498IV94_MALDO</name>
<comment type="caution">
    <text evidence="2">The sequence shown here is derived from an EMBL/GenBank/DDBJ whole genome shotgun (WGS) entry which is preliminary data.</text>
</comment>
<feature type="region of interest" description="Disordered" evidence="1">
    <location>
        <begin position="1"/>
        <end position="33"/>
    </location>
</feature>
<accession>A0A498IV94</accession>
<organism evidence="2 3">
    <name type="scientific">Malus domestica</name>
    <name type="common">Apple</name>
    <name type="synonym">Pyrus malus</name>
    <dbReference type="NCBI Taxonomy" id="3750"/>
    <lineage>
        <taxon>Eukaryota</taxon>
        <taxon>Viridiplantae</taxon>
        <taxon>Streptophyta</taxon>
        <taxon>Embryophyta</taxon>
        <taxon>Tracheophyta</taxon>
        <taxon>Spermatophyta</taxon>
        <taxon>Magnoliopsida</taxon>
        <taxon>eudicotyledons</taxon>
        <taxon>Gunneridae</taxon>
        <taxon>Pentapetalae</taxon>
        <taxon>rosids</taxon>
        <taxon>fabids</taxon>
        <taxon>Rosales</taxon>
        <taxon>Rosaceae</taxon>
        <taxon>Amygdaloideae</taxon>
        <taxon>Maleae</taxon>
        <taxon>Malus</taxon>
    </lineage>
</organism>
<reference evidence="2 3" key="1">
    <citation type="submission" date="2018-10" db="EMBL/GenBank/DDBJ databases">
        <title>A high-quality apple genome assembly.</title>
        <authorList>
            <person name="Hu J."/>
        </authorList>
    </citation>
    <scope>NUCLEOTIDE SEQUENCE [LARGE SCALE GENOMIC DNA]</scope>
    <source>
        <strain evidence="3">cv. HFTH1</strain>
        <tissue evidence="2">Young leaf</tissue>
    </source>
</reference>
<evidence type="ECO:0000313" key="2">
    <source>
        <dbReference type="EMBL" id="RXH85293.1"/>
    </source>
</evidence>
<evidence type="ECO:0000313" key="3">
    <source>
        <dbReference type="Proteomes" id="UP000290289"/>
    </source>
</evidence>
<dbReference type="EMBL" id="RDQH01000337">
    <property type="protein sequence ID" value="RXH85293.1"/>
    <property type="molecule type" value="Genomic_DNA"/>
</dbReference>
<sequence>MLELRRGVRRGRARVASKPSDPPPRSRRTRATVAREAAADAVVRPSTRVLKTMRFVIFIEVKIAEKYKEEGGSVDRIGNAFEPQGKWYGDRYEEGCNSKEEANMMENMGN</sequence>
<gene>
    <name evidence="2" type="ORF">DVH24_042061</name>
</gene>
<dbReference type="AlphaFoldDB" id="A0A498IV94"/>
<dbReference type="Proteomes" id="UP000290289">
    <property type="component" value="Chromosome 11"/>
</dbReference>
<keyword evidence="3" id="KW-1185">Reference proteome</keyword>
<proteinExistence type="predicted"/>